<dbReference type="OrthoDB" id="7000at2157"/>
<accession>A0A166A7Y6</accession>
<dbReference type="GO" id="GO:0006207">
    <property type="term" value="P:'de novo' pyrimidine nucleobase biosynthetic process"/>
    <property type="evidence" value="ECO:0007669"/>
    <property type="project" value="InterPro"/>
</dbReference>
<comment type="subunit">
    <text evidence="7">Contains catalytic and regulatory chains.</text>
</comment>
<name>A0A166A7Y6_9EURY</name>
<feature type="binding site" evidence="7">
    <location>
        <position position="114"/>
    </location>
    <ligand>
        <name>Zn(2+)</name>
        <dbReference type="ChEBI" id="CHEBI:29105"/>
    </ligand>
</feature>
<comment type="similarity">
    <text evidence="2 7">Belongs to the PyrI family.</text>
</comment>
<gene>
    <name evidence="7 10" type="primary">pyrI</name>
    <name evidence="10" type="ORF">MBFIL_13360</name>
</gene>
<dbReference type="InterPro" id="IPR036792">
    <property type="entry name" value="Asp_carbatrfase_reg_C_sf"/>
</dbReference>
<comment type="cofactor">
    <cofactor evidence="7">
        <name>Zn(2+)</name>
        <dbReference type="ChEBI" id="CHEBI:29105"/>
    </cofactor>
    <text evidence="7">Binds 1 zinc ion per subunit.</text>
</comment>
<dbReference type="PANTHER" id="PTHR35805:SF1">
    <property type="entry name" value="ASPARTATE CARBAMOYLTRANSFERASE REGULATORY CHAIN"/>
    <property type="match status" value="1"/>
</dbReference>
<dbReference type="AlphaFoldDB" id="A0A166A7Y6"/>
<dbReference type="Gene3D" id="3.30.70.140">
    <property type="entry name" value="Aspartate carbamoyltransferase regulatory subunit, N-terminal domain"/>
    <property type="match status" value="1"/>
</dbReference>
<dbReference type="PANTHER" id="PTHR35805">
    <property type="entry name" value="ASPARTATE CARBAMOYLTRANSFERASE REGULATORY CHAIN"/>
    <property type="match status" value="1"/>
</dbReference>
<dbReference type="NCBIfam" id="TIGR00240">
    <property type="entry name" value="ATCase_reg"/>
    <property type="match status" value="1"/>
</dbReference>
<feature type="binding site" evidence="7">
    <location>
        <position position="138"/>
    </location>
    <ligand>
        <name>Zn(2+)</name>
        <dbReference type="ChEBI" id="CHEBI:29105"/>
    </ligand>
</feature>
<evidence type="ECO:0000256" key="3">
    <source>
        <dbReference type="ARBA" id="ARBA00021764"/>
    </source>
</evidence>
<protein>
    <recommendedName>
        <fullName evidence="3 7">Aspartate carbamoyltransferase regulatory chain</fullName>
    </recommendedName>
</protein>
<dbReference type="GO" id="GO:0046872">
    <property type="term" value="F:metal ion binding"/>
    <property type="evidence" value="ECO:0007669"/>
    <property type="project" value="UniProtKB-KW"/>
</dbReference>
<evidence type="ECO:0000313" key="11">
    <source>
        <dbReference type="Proteomes" id="UP000077066"/>
    </source>
</evidence>
<evidence type="ECO:0000259" key="8">
    <source>
        <dbReference type="Pfam" id="PF01948"/>
    </source>
</evidence>
<comment type="caution">
    <text evidence="10">The sequence shown here is derived from an EMBL/GenBank/DDBJ whole genome shotgun (WGS) entry which is preliminary data.</text>
</comment>
<evidence type="ECO:0000256" key="5">
    <source>
        <dbReference type="ARBA" id="ARBA00022833"/>
    </source>
</evidence>
<evidence type="ECO:0000259" key="9">
    <source>
        <dbReference type="Pfam" id="PF02748"/>
    </source>
</evidence>
<dbReference type="STRING" id="55758.MBFIL_13360"/>
<dbReference type="RefSeq" id="WP_066972926.1">
    <property type="nucleotide sequence ID" value="NZ_LWMT01000243.1"/>
</dbReference>
<reference evidence="10 11" key="1">
    <citation type="submission" date="2016-04" db="EMBL/GenBank/DDBJ databases">
        <title>Genome sequence of Methanobrevibacter filiformis DSM 11501.</title>
        <authorList>
            <person name="Poehlein A."/>
            <person name="Seedorf H."/>
            <person name="Daniel R."/>
        </authorList>
    </citation>
    <scope>NUCLEOTIDE SEQUENCE [LARGE SCALE GENOMIC DNA]</scope>
    <source>
        <strain evidence="10 11">DSM 11501</strain>
    </source>
</reference>
<keyword evidence="10" id="KW-0808">Transferase</keyword>
<feature type="domain" description="Aspartate carbamoyltransferase regulatory subunit C-terminal" evidence="9">
    <location>
        <begin position="103"/>
        <end position="150"/>
    </location>
</feature>
<comment type="function">
    <text evidence="1 7">Involved in allosteric regulation of aspartate carbamoyltransferase.</text>
</comment>
<evidence type="ECO:0000256" key="7">
    <source>
        <dbReference type="HAMAP-Rule" id="MF_00002"/>
    </source>
</evidence>
<evidence type="ECO:0000256" key="6">
    <source>
        <dbReference type="ARBA" id="ARBA00022975"/>
    </source>
</evidence>
<dbReference type="InterPro" id="IPR002801">
    <property type="entry name" value="Asp_carbamoylTrfase_reg"/>
</dbReference>
<dbReference type="GO" id="GO:0009347">
    <property type="term" value="C:aspartate carbamoyltransferase complex"/>
    <property type="evidence" value="ECO:0007669"/>
    <property type="project" value="InterPro"/>
</dbReference>
<dbReference type="Gene3D" id="2.30.30.20">
    <property type="entry name" value="Aspartate carbamoyltransferase regulatory subunit, C-terminal domain"/>
    <property type="match status" value="1"/>
</dbReference>
<feature type="binding site" evidence="7">
    <location>
        <position position="141"/>
    </location>
    <ligand>
        <name>Zn(2+)</name>
        <dbReference type="ChEBI" id="CHEBI:29105"/>
    </ligand>
</feature>
<dbReference type="GO" id="GO:0006221">
    <property type="term" value="P:pyrimidine nucleotide biosynthetic process"/>
    <property type="evidence" value="ECO:0007669"/>
    <property type="project" value="UniProtKB-UniRule"/>
</dbReference>
<organism evidence="10 11">
    <name type="scientific">Methanobrevibacter filiformis</name>
    <dbReference type="NCBI Taxonomy" id="55758"/>
    <lineage>
        <taxon>Archaea</taxon>
        <taxon>Methanobacteriati</taxon>
        <taxon>Methanobacteriota</taxon>
        <taxon>Methanomada group</taxon>
        <taxon>Methanobacteria</taxon>
        <taxon>Methanobacteriales</taxon>
        <taxon>Methanobacteriaceae</taxon>
        <taxon>Methanobrevibacter</taxon>
    </lineage>
</organism>
<dbReference type="EMBL" id="LWMT01000243">
    <property type="protein sequence ID" value="KZX11691.1"/>
    <property type="molecule type" value="Genomic_DNA"/>
</dbReference>
<evidence type="ECO:0000256" key="2">
    <source>
        <dbReference type="ARBA" id="ARBA00010498"/>
    </source>
</evidence>
<dbReference type="InterPro" id="IPR020545">
    <property type="entry name" value="Asp_carbamoyltransf_reg_N"/>
</dbReference>
<dbReference type="HAMAP" id="MF_00002">
    <property type="entry name" value="Asp_carb_tr_reg"/>
    <property type="match status" value="1"/>
</dbReference>
<feature type="binding site" evidence="7">
    <location>
        <position position="109"/>
    </location>
    <ligand>
        <name>Zn(2+)</name>
        <dbReference type="ChEBI" id="CHEBI:29105"/>
    </ligand>
</feature>
<feature type="domain" description="Aspartate carbamoyltransferase regulatory subunit N-terminal" evidence="8">
    <location>
        <begin position="6"/>
        <end position="97"/>
    </location>
</feature>
<dbReference type="SUPFAM" id="SSF54893">
    <property type="entry name" value="Aspartate carbamoyltransferase, Regulatory-chain, N-terminal domain"/>
    <property type="match status" value="1"/>
</dbReference>
<dbReference type="InterPro" id="IPR036793">
    <property type="entry name" value="Asp_carbatrfase_reg_N_sf"/>
</dbReference>
<dbReference type="PATRIC" id="fig|55758.3.peg.1520"/>
<proteinExistence type="inferred from homology"/>
<evidence type="ECO:0000313" key="10">
    <source>
        <dbReference type="EMBL" id="KZX11691.1"/>
    </source>
</evidence>
<dbReference type="InterPro" id="IPR020542">
    <property type="entry name" value="Asp_carbamoyltrfase_reg_C"/>
</dbReference>
<keyword evidence="4 7" id="KW-0479">Metal-binding</keyword>
<keyword evidence="11" id="KW-1185">Reference proteome</keyword>
<keyword evidence="6 7" id="KW-0665">Pyrimidine biosynthesis</keyword>
<evidence type="ECO:0000256" key="1">
    <source>
        <dbReference type="ARBA" id="ARBA00002565"/>
    </source>
</evidence>
<dbReference type="Pfam" id="PF01948">
    <property type="entry name" value="PyrI"/>
    <property type="match status" value="1"/>
</dbReference>
<dbReference type="GO" id="GO:0016740">
    <property type="term" value="F:transferase activity"/>
    <property type="evidence" value="ECO:0007669"/>
    <property type="project" value="UniProtKB-KW"/>
</dbReference>
<dbReference type="SUPFAM" id="SSF57825">
    <property type="entry name" value="Aspartate carbamoyltransferase, Regulatory-chain, C-terminal domain"/>
    <property type="match status" value="1"/>
</dbReference>
<dbReference type="Pfam" id="PF02748">
    <property type="entry name" value="PyrI_C"/>
    <property type="match status" value="1"/>
</dbReference>
<evidence type="ECO:0000256" key="4">
    <source>
        <dbReference type="ARBA" id="ARBA00022723"/>
    </source>
</evidence>
<sequence>MSKPELKVKPIKNGTVIDHITSNKSLYVLKILNLPNEDTNLSLAMNVPSKIAGSKKDIVKIENRELETKELKQVALIAPKATINIVRDYKIIAKDKIKFMSELDSILKCTNPNCISNADEPIESKFHLIKKSPILLRCHYCERLINEKDIDQQFS</sequence>
<dbReference type="Proteomes" id="UP000077066">
    <property type="component" value="Unassembled WGS sequence"/>
</dbReference>
<keyword evidence="5 7" id="KW-0862">Zinc</keyword>